<accession>A0ACC2BI07</accession>
<reference evidence="2" key="1">
    <citation type="journal article" date="2024" name="Proc. Natl. Acad. Sci. U.S.A.">
        <title>Extraordinary preservation of gene collinearity over three hundred million years revealed in homosporous lycophytes.</title>
        <authorList>
            <person name="Li C."/>
            <person name="Wickell D."/>
            <person name="Kuo L.Y."/>
            <person name="Chen X."/>
            <person name="Nie B."/>
            <person name="Liao X."/>
            <person name="Peng D."/>
            <person name="Ji J."/>
            <person name="Jenkins J."/>
            <person name="Williams M."/>
            <person name="Shu S."/>
            <person name="Plott C."/>
            <person name="Barry K."/>
            <person name="Rajasekar S."/>
            <person name="Grimwood J."/>
            <person name="Han X."/>
            <person name="Sun S."/>
            <person name="Hou Z."/>
            <person name="He W."/>
            <person name="Dai G."/>
            <person name="Sun C."/>
            <person name="Schmutz J."/>
            <person name="Leebens-Mack J.H."/>
            <person name="Li F.W."/>
            <person name="Wang L."/>
        </authorList>
    </citation>
    <scope>NUCLEOTIDE SEQUENCE [LARGE SCALE GENOMIC DNA]</scope>
    <source>
        <strain evidence="2">cv. PW_Plant_1</strain>
    </source>
</reference>
<organism evidence="1 2">
    <name type="scientific">Diphasiastrum complanatum</name>
    <name type="common">Issler's clubmoss</name>
    <name type="synonym">Lycopodium complanatum</name>
    <dbReference type="NCBI Taxonomy" id="34168"/>
    <lineage>
        <taxon>Eukaryota</taxon>
        <taxon>Viridiplantae</taxon>
        <taxon>Streptophyta</taxon>
        <taxon>Embryophyta</taxon>
        <taxon>Tracheophyta</taxon>
        <taxon>Lycopodiopsida</taxon>
        <taxon>Lycopodiales</taxon>
        <taxon>Lycopodiaceae</taxon>
        <taxon>Lycopodioideae</taxon>
        <taxon>Diphasiastrum</taxon>
    </lineage>
</organism>
<name>A0ACC2BI07_DIPCM</name>
<gene>
    <name evidence="1" type="ORF">O6H91_15G047400</name>
</gene>
<keyword evidence="2" id="KW-1185">Reference proteome</keyword>
<proteinExistence type="predicted"/>
<protein>
    <submittedName>
        <fullName evidence="1">Uncharacterized protein</fullName>
    </submittedName>
</protein>
<comment type="caution">
    <text evidence="1">The sequence shown here is derived from an EMBL/GenBank/DDBJ whole genome shotgun (WGS) entry which is preliminary data.</text>
</comment>
<evidence type="ECO:0000313" key="2">
    <source>
        <dbReference type="Proteomes" id="UP001162992"/>
    </source>
</evidence>
<sequence length="417" mass="47106">MGDMEKSRVHTHSQGANTLSDCNSSVIKTKESTLIPGLPNDVACLCLAFLPLWQHRRLKSVCRAWNAALSSKFLLDLRQEWGKSEGFLCFFKDDPSLTPGEVFDPRAELWSLLPPMPCNPYTYGLTNFECVSAGNGLFVIGGSVFDARSFPIDRPLPSARVFRFDAVRYLWERVSDMVVARGSFACGVRQESLYVVGGGSRHGQFAVGGSRISSAERYDMREDRWHPLEGLRKIRAGCTGFFLGDEFWVMGGYGHSRTISGILPVDEYYADGEVLNIKTGRWRELKTMWEEGDRRQLGRVAVLRASNGEESSIFMLENSSIFRYDVNHNRWYKESQLPRTVLAEAACRLVALDGELYVIPGGALLRPTDLRHLRRKRGLIVFQIYNPKRGSWRLLPTKPPLSHPTSIPWGAMCTMRL</sequence>
<dbReference type="EMBL" id="CM055106">
    <property type="protein sequence ID" value="KAJ7529390.1"/>
    <property type="molecule type" value="Genomic_DNA"/>
</dbReference>
<dbReference type="Proteomes" id="UP001162992">
    <property type="component" value="Chromosome 15"/>
</dbReference>
<evidence type="ECO:0000313" key="1">
    <source>
        <dbReference type="EMBL" id="KAJ7529390.1"/>
    </source>
</evidence>